<feature type="region of interest" description="Disordered" evidence="1">
    <location>
        <begin position="1"/>
        <end position="32"/>
    </location>
</feature>
<feature type="compositionally biased region" description="Polar residues" evidence="1">
    <location>
        <begin position="56"/>
        <end position="65"/>
    </location>
</feature>
<sequence length="72" mass="7675">MTSQTKTTEATETTANADQPRPRTGSVGQVGRPIHPLVKGILRVGFRAGDFLDGSSPAQHTAQTEEVNDVQD</sequence>
<accession>A0ABY9WNU9</accession>
<feature type="compositionally biased region" description="Low complexity" evidence="1">
    <location>
        <begin position="1"/>
        <end position="15"/>
    </location>
</feature>
<protein>
    <submittedName>
        <fullName evidence="2">Uncharacterized protein</fullName>
    </submittedName>
</protein>
<feature type="region of interest" description="Disordered" evidence="1">
    <location>
        <begin position="49"/>
        <end position="72"/>
    </location>
</feature>
<dbReference type="Proteomes" id="UP001611383">
    <property type="component" value="Chromosome"/>
</dbReference>
<keyword evidence="3" id="KW-1185">Reference proteome</keyword>
<evidence type="ECO:0000313" key="3">
    <source>
        <dbReference type="Proteomes" id="UP001611383"/>
    </source>
</evidence>
<proteinExistence type="predicted"/>
<reference evidence="2 3" key="1">
    <citation type="submission" date="2019-08" db="EMBL/GenBank/DDBJ databases">
        <title>Archangium and Cystobacter genomes.</title>
        <authorList>
            <person name="Chen I.-C.K."/>
            <person name="Wielgoss S."/>
        </authorList>
    </citation>
    <scope>NUCLEOTIDE SEQUENCE [LARGE SCALE GENOMIC DNA]</scope>
    <source>
        <strain evidence="2 3">Cbm 6</strain>
    </source>
</reference>
<dbReference type="RefSeq" id="WP_203405130.1">
    <property type="nucleotide sequence ID" value="NZ_CP043494.1"/>
</dbReference>
<evidence type="ECO:0000256" key="1">
    <source>
        <dbReference type="SAM" id="MobiDB-lite"/>
    </source>
</evidence>
<evidence type="ECO:0000313" key="2">
    <source>
        <dbReference type="EMBL" id="WNG45273.1"/>
    </source>
</evidence>
<gene>
    <name evidence="2" type="ORF">F0U60_15015</name>
</gene>
<name>A0ABY9WNU9_9BACT</name>
<organism evidence="2 3">
    <name type="scientific">Archangium minus</name>
    <dbReference type="NCBI Taxonomy" id="83450"/>
    <lineage>
        <taxon>Bacteria</taxon>
        <taxon>Pseudomonadati</taxon>
        <taxon>Myxococcota</taxon>
        <taxon>Myxococcia</taxon>
        <taxon>Myxococcales</taxon>
        <taxon>Cystobacterineae</taxon>
        <taxon>Archangiaceae</taxon>
        <taxon>Archangium</taxon>
    </lineage>
</organism>
<dbReference type="EMBL" id="CP043494">
    <property type="protein sequence ID" value="WNG45273.1"/>
    <property type="molecule type" value="Genomic_DNA"/>
</dbReference>